<evidence type="ECO:0000256" key="10">
    <source>
        <dbReference type="ARBA" id="ARBA00048367"/>
    </source>
</evidence>
<dbReference type="Pfam" id="PF00069">
    <property type="entry name" value="Pkinase"/>
    <property type="match status" value="1"/>
</dbReference>
<dbReference type="InterPro" id="IPR008271">
    <property type="entry name" value="Ser/Thr_kinase_AS"/>
</dbReference>
<evidence type="ECO:0000256" key="4">
    <source>
        <dbReference type="ARBA" id="ARBA00022553"/>
    </source>
</evidence>
<dbReference type="RefSeq" id="XP_002946192.1">
    <property type="nucleotide sequence ID" value="XM_002946146.1"/>
</dbReference>
<dbReference type="SMR" id="D8TI73"/>
<dbReference type="InParanoid" id="D8TI73"/>
<dbReference type="EMBL" id="GL378323">
    <property type="protein sequence ID" value="EFJ53187.1"/>
    <property type="molecule type" value="Genomic_DNA"/>
</dbReference>
<dbReference type="FunFam" id="3.30.200.20:FF:000842">
    <property type="entry name" value="Cyclin-dependent kinase C-2, putative"/>
    <property type="match status" value="1"/>
</dbReference>
<keyword evidence="15" id="KW-1185">Reference proteome</keyword>
<sequence length="392" mass="43997">MAGGHMHAPAANGNILNPGATQYPPITHLLWHLSHFKALAAERELANVAIAPLVRQLPFDQASNGELVSLLEKFGWHPIHDFTTTLDLAGLKGALQKYKYIKMGPLGSGSYGVVYKAQNRETQELLAIKRVRFSIAEHGLSDSTIREISTLRELRHDNIVKLKDIIATANGQHVHLVLEFLDCDLRQYLDTHPEASEIGRIKSVVLQILRGIRHAHMNSIMHRDLKPQNVLIGVAKGQVKLTDFGLARCFLPNSDRAYTERVVTLYYRAPELLLGSPCYTSAVDLWSVGCIMAEMINFEPLFKADTEIGLLFRIFEKLGTPNLEVWKDLRGLTHFSDDFPNFPPKPMRQLVPRLAGDPAGLDLLSRLLTYDPSRRITARQALEHPWFQGVVV</sequence>
<dbReference type="CDD" id="cd07829">
    <property type="entry name" value="STKc_CDK_like"/>
    <property type="match status" value="1"/>
</dbReference>
<evidence type="ECO:0000256" key="11">
    <source>
        <dbReference type="PROSITE-ProRule" id="PRU10141"/>
    </source>
</evidence>
<evidence type="ECO:0000256" key="6">
    <source>
        <dbReference type="ARBA" id="ARBA00022741"/>
    </source>
</evidence>
<dbReference type="GO" id="GO:0005634">
    <property type="term" value="C:nucleus"/>
    <property type="evidence" value="ECO:0007669"/>
    <property type="project" value="TreeGrafter"/>
</dbReference>
<dbReference type="GO" id="GO:0007165">
    <property type="term" value="P:signal transduction"/>
    <property type="evidence" value="ECO:0007669"/>
    <property type="project" value="TreeGrafter"/>
</dbReference>
<dbReference type="GO" id="GO:0004693">
    <property type="term" value="F:cyclin-dependent protein serine/threonine kinase activity"/>
    <property type="evidence" value="ECO:0007669"/>
    <property type="project" value="UniProtKB-EC"/>
</dbReference>
<dbReference type="FunFam" id="1.10.510.10:FF:000624">
    <property type="entry name" value="Mitogen-activated protein kinase"/>
    <property type="match status" value="1"/>
</dbReference>
<reference evidence="14 15" key="1">
    <citation type="journal article" date="2010" name="Science">
        <title>Genomic analysis of organismal complexity in the multicellular green alga Volvox carteri.</title>
        <authorList>
            <person name="Prochnik S.E."/>
            <person name="Umen J."/>
            <person name="Nedelcu A.M."/>
            <person name="Hallmann A."/>
            <person name="Miller S.M."/>
            <person name="Nishii I."/>
            <person name="Ferris P."/>
            <person name="Kuo A."/>
            <person name="Mitros T."/>
            <person name="Fritz-Laylin L.K."/>
            <person name="Hellsten U."/>
            <person name="Chapman J."/>
            <person name="Simakov O."/>
            <person name="Rensing S.A."/>
            <person name="Terry A."/>
            <person name="Pangilinan J."/>
            <person name="Kapitonov V."/>
            <person name="Jurka J."/>
            <person name="Salamov A."/>
            <person name="Shapiro H."/>
            <person name="Schmutz J."/>
            <person name="Grimwood J."/>
            <person name="Lindquist E."/>
            <person name="Lucas S."/>
            <person name="Grigoriev I.V."/>
            <person name="Schmitt R."/>
            <person name="Kirk D."/>
            <person name="Rokhsar D.S."/>
        </authorList>
    </citation>
    <scope>NUCLEOTIDE SEQUENCE [LARGE SCALE GENOMIC DNA]</scope>
    <source>
        <strain evidence="15">f. Nagariensis / Eve</strain>
    </source>
</reference>
<dbReference type="eggNOG" id="KOG0594">
    <property type="taxonomic scope" value="Eukaryota"/>
</dbReference>
<dbReference type="GO" id="GO:0000307">
    <property type="term" value="C:cyclin-dependent protein kinase holoenzyme complex"/>
    <property type="evidence" value="ECO:0007669"/>
    <property type="project" value="TreeGrafter"/>
</dbReference>
<dbReference type="InterPro" id="IPR017441">
    <property type="entry name" value="Protein_kinase_ATP_BS"/>
</dbReference>
<evidence type="ECO:0000256" key="5">
    <source>
        <dbReference type="ARBA" id="ARBA00022679"/>
    </source>
</evidence>
<dbReference type="GO" id="GO:0030332">
    <property type="term" value="F:cyclin binding"/>
    <property type="evidence" value="ECO:0007669"/>
    <property type="project" value="TreeGrafter"/>
</dbReference>
<keyword evidence="8 11" id="KW-0067">ATP-binding</keyword>
<dbReference type="Gene3D" id="1.10.510.10">
    <property type="entry name" value="Transferase(Phosphotransferase) domain 1"/>
    <property type="match status" value="1"/>
</dbReference>
<keyword evidence="3 12" id="KW-0723">Serine/threonine-protein kinase</keyword>
<protein>
    <recommendedName>
        <fullName evidence="2">cyclin-dependent kinase</fullName>
        <ecNumber evidence="2">2.7.11.22</ecNumber>
    </recommendedName>
</protein>
<keyword evidence="4" id="KW-0597">Phosphoprotein</keyword>
<evidence type="ECO:0000256" key="2">
    <source>
        <dbReference type="ARBA" id="ARBA00012425"/>
    </source>
</evidence>
<evidence type="ECO:0000256" key="12">
    <source>
        <dbReference type="RuleBase" id="RU000304"/>
    </source>
</evidence>
<evidence type="ECO:0000313" key="14">
    <source>
        <dbReference type="EMBL" id="EFJ53187.1"/>
    </source>
</evidence>
<keyword evidence="7 14" id="KW-0418">Kinase</keyword>
<dbReference type="PROSITE" id="PS00107">
    <property type="entry name" value="PROTEIN_KINASE_ATP"/>
    <property type="match status" value="1"/>
</dbReference>
<evidence type="ECO:0000256" key="3">
    <source>
        <dbReference type="ARBA" id="ARBA00022527"/>
    </source>
</evidence>
<dbReference type="SMART" id="SM00220">
    <property type="entry name" value="S_TKc"/>
    <property type="match status" value="1"/>
</dbReference>
<evidence type="ECO:0000259" key="13">
    <source>
        <dbReference type="PROSITE" id="PS50011"/>
    </source>
</evidence>
<dbReference type="EC" id="2.7.11.22" evidence="2"/>
<dbReference type="STRING" id="3068.D8TI73"/>
<dbReference type="AlphaFoldDB" id="D8TI73"/>
<feature type="binding site" evidence="11">
    <location>
        <position position="129"/>
    </location>
    <ligand>
        <name>ATP</name>
        <dbReference type="ChEBI" id="CHEBI:30616"/>
    </ligand>
</feature>
<keyword evidence="6 11" id="KW-0547">Nucleotide-binding</keyword>
<dbReference type="PANTHER" id="PTHR24056">
    <property type="entry name" value="CELL DIVISION PROTEIN KINASE"/>
    <property type="match status" value="1"/>
</dbReference>
<comment type="catalytic activity">
    <reaction evidence="10">
        <text>L-seryl-[protein] + ATP = O-phospho-L-seryl-[protein] + ADP + H(+)</text>
        <dbReference type="Rhea" id="RHEA:17989"/>
        <dbReference type="Rhea" id="RHEA-COMP:9863"/>
        <dbReference type="Rhea" id="RHEA-COMP:11604"/>
        <dbReference type="ChEBI" id="CHEBI:15378"/>
        <dbReference type="ChEBI" id="CHEBI:29999"/>
        <dbReference type="ChEBI" id="CHEBI:30616"/>
        <dbReference type="ChEBI" id="CHEBI:83421"/>
        <dbReference type="ChEBI" id="CHEBI:456216"/>
        <dbReference type="EC" id="2.7.11.22"/>
    </reaction>
</comment>
<dbReference type="InterPro" id="IPR011009">
    <property type="entry name" value="Kinase-like_dom_sf"/>
</dbReference>
<dbReference type="GO" id="GO:0005737">
    <property type="term" value="C:cytoplasm"/>
    <property type="evidence" value="ECO:0007669"/>
    <property type="project" value="TreeGrafter"/>
</dbReference>
<dbReference type="GeneID" id="9625409"/>
<dbReference type="PANTHER" id="PTHR24056:SF548">
    <property type="entry name" value="CYCLIN-DEPENDENT KINASE A-1"/>
    <property type="match status" value="1"/>
</dbReference>
<dbReference type="InterPro" id="IPR000719">
    <property type="entry name" value="Prot_kinase_dom"/>
</dbReference>
<dbReference type="InterPro" id="IPR050108">
    <property type="entry name" value="CDK"/>
</dbReference>
<dbReference type="GO" id="GO:0051445">
    <property type="term" value="P:regulation of meiotic cell cycle"/>
    <property type="evidence" value="ECO:0007669"/>
    <property type="project" value="TreeGrafter"/>
</dbReference>
<dbReference type="PROSITE" id="PS50011">
    <property type="entry name" value="PROTEIN_KINASE_DOM"/>
    <property type="match status" value="1"/>
</dbReference>
<evidence type="ECO:0000256" key="8">
    <source>
        <dbReference type="ARBA" id="ARBA00022840"/>
    </source>
</evidence>
<feature type="domain" description="Protein kinase" evidence="13">
    <location>
        <begin position="100"/>
        <end position="387"/>
    </location>
</feature>
<dbReference type="PROSITE" id="PS00108">
    <property type="entry name" value="PROTEIN_KINASE_ST"/>
    <property type="match status" value="1"/>
</dbReference>
<comment type="similarity">
    <text evidence="1">Belongs to the protein kinase superfamily. CMGC Ser/Thr protein kinase family. CDC2/CDKX subfamily.</text>
</comment>
<evidence type="ECO:0000256" key="9">
    <source>
        <dbReference type="ARBA" id="ARBA00047811"/>
    </source>
</evidence>
<dbReference type="Proteomes" id="UP000001058">
    <property type="component" value="Unassembled WGS sequence"/>
</dbReference>
<gene>
    <name evidence="14" type="primary">cdkg1</name>
    <name evidence="14" type="ORF">VOLCADRAFT_127266</name>
</gene>
<dbReference type="GO" id="GO:0000082">
    <property type="term" value="P:G1/S transition of mitotic cell cycle"/>
    <property type="evidence" value="ECO:0007669"/>
    <property type="project" value="TreeGrafter"/>
</dbReference>
<name>D8TI73_VOLCA</name>
<accession>D8TI73</accession>
<dbReference type="OrthoDB" id="1732493at2759"/>
<keyword evidence="5" id="KW-0808">Transferase</keyword>
<dbReference type="GO" id="GO:0005524">
    <property type="term" value="F:ATP binding"/>
    <property type="evidence" value="ECO:0007669"/>
    <property type="project" value="UniProtKB-UniRule"/>
</dbReference>
<dbReference type="Gene3D" id="3.30.200.20">
    <property type="entry name" value="Phosphorylase Kinase, domain 1"/>
    <property type="match status" value="1"/>
</dbReference>
<proteinExistence type="inferred from homology"/>
<organism evidence="15">
    <name type="scientific">Volvox carteri f. nagariensis</name>
    <dbReference type="NCBI Taxonomy" id="3068"/>
    <lineage>
        <taxon>Eukaryota</taxon>
        <taxon>Viridiplantae</taxon>
        <taxon>Chlorophyta</taxon>
        <taxon>core chlorophytes</taxon>
        <taxon>Chlorophyceae</taxon>
        <taxon>CS clade</taxon>
        <taxon>Chlamydomonadales</taxon>
        <taxon>Volvocaceae</taxon>
        <taxon>Volvox</taxon>
    </lineage>
</organism>
<evidence type="ECO:0000256" key="1">
    <source>
        <dbReference type="ARBA" id="ARBA00006485"/>
    </source>
</evidence>
<dbReference type="GO" id="GO:0010389">
    <property type="term" value="P:regulation of G2/M transition of mitotic cell cycle"/>
    <property type="evidence" value="ECO:0007669"/>
    <property type="project" value="TreeGrafter"/>
</dbReference>
<dbReference type="GO" id="GO:0010468">
    <property type="term" value="P:regulation of gene expression"/>
    <property type="evidence" value="ECO:0007669"/>
    <property type="project" value="TreeGrafter"/>
</dbReference>
<evidence type="ECO:0000313" key="15">
    <source>
        <dbReference type="Proteomes" id="UP000001058"/>
    </source>
</evidence>
<dbReference type="KEGG" id="vcn:VOLCADRAFT_127266"/>
<evidence type="ECO:0000256" key="7">
    <source>
        <dbReference type="ARBA" id="ARBA00022777"/>
    </source>
</evidence>
<dbReference type="SUPFAM" id="SSF56112">
    <property type="entry name" value="Protein kinase-like (PK-like)"/>
    <property type="match status" value="1"/>
</dbReference>
<comment type="catalytic activity">
    <reaction evidence="9">
        <text>L-threonyl-[protein] + ATP = O-phospho-L-threonyl-[protein] + ADP + H(+)</text>
        <dbReference type="Rhea" id="RHEA:46608"/>
        <dbReference type="Rhea" id="RHEA-COMP:11060"/>
        <dbReference type="Rhea" id="RHEA-COMP:11605"/>
        <dbReference type="ChEBI" id="CHEBI:15378"/>
        <dbReference type="ChEBI" id="CHEBI:30013"/>
        <dbReference type="ChEBI" id="CHEBI:30616"/>
        <dbReference type="ChEBI" id="CHEBI:61977"/>
        <dbReference type="ChEBI" id="CHEBI:456216"/>
        <dbReference type="EC" id="2.7.11.22"/>
    </reaction>
</comment>